<dbReference type="OrthoDB" id="9923952at2759"/>
<evidence type="ECO:0000256" key="1">
    <source>
        <dbReference type="ARBA" id="ARBA00023157"/>
    </source>
</evidence>
<dbReference type="GO" id="GO:0006629">
    <property type="term" value="P:lipid metabolic process"/>
    <property type="evidence" value="ECO:0007669"/>
    <property type="project" value="TreeGrafter"/>
</dbReference>
<dbReference type="GO" id="GO:0000302">
    <property type="term" value="P:response to reactive oxygen species"/>
    <property type="evidence" value="ECO:0007669"/>
    <property type="project" value="TreeGrafter"/>
</dbReference>
<organism evidence="4 5">
    <name type="scientific">Bicyclus anynana</name>
    <name type="common">Squinting bush brown butterfly</name>
    <dbReference type="NCBI Taxonomy" id="110368"/>
    <lineage>
        <taxon>Eukaryota</taxon>
        <taxon>Metazoa</taxon>
        <taxon>Ecdysozoa</taxon>
        <taxon>Arthropoda</taxon>
        <taxon>Hexapoda</taxon>
        <taxon>Insecta</taxon>
        <taxon>Pterygota</taxon>
        <taxon>Neoptera</taxon>
        <taxon>Endopterygota</taxon>
        <taxon>Lepidoptera</taxon>
        <taxon>Glossata</taxon>
        <taxon>Ditrysia</taxon>
        <taxon>Papilionoidea</taxon>
        <taxon>Nymphalidae</taxon>
        <taxon>Satyrinae</taxon>
        <taxon>Satyrini</taxon>
        <taxon>Mycalesina</taxon>
        <taxon>Bicyclus</taxon>
    </lineage>
</organism>
<evidence type="ECO:0000259" key="3">
    <source>
        <dbReference type="Pfam" id="PF00061"/>
    </source>
</evidence>
<dbReference type="InterPro" id="IPR012674">
    <property type="entry name" value="Calycin"/>
</dbReference>
<dbReference type="GeneID" id="112054263"/>
<dbReference type="GO" id="GO:0005737">
    <property type="term" value="C:cytoplasm"/>
    <property type="evidence" value="ECO:0007669"/>
    <property type="project" value="TreeGrafter"/>
</dbReference>
<dbReference type="GO" id="GO:0031409">
    <property type="term" value="F:pigment binding"/>
    <property type="evidence" value="ECO:0007669"/>
    <property type="project" value="InterPro"/>
</dbReference>
<reference evidence="5" key="1">
    <citation type="submission" date="2025-08" db="UniProtKB">
        <authorList>
            <consortium name="RefSeq"/>
        </authorList>
    </citation>
    <scope>IDENTIFICATION</scope>
</reference>
<dbReference type="PRINTS" id="PR01273">
    <property type="entry name" value="INVTBRTCOLOR"/>
</dbReference>
<feature type="domain" description="Lipocalin/cytosolic fatty-acid binding" evidence="3">
    <location>
        <begin position="48"/>
        <end position="189"/>
    </location>
</feature>
<keyword evidence="1" id="KW-1015">Disulfide bond</keyword>
<dbReference type="SUPFAM" id="SSF50814">
    <property type="entry name" value="Lipocalins"/>
    <property type="match status" value="1"/>
</dbReference>
<dbReference type="InterPro" id="IPR000566">
    <property type="entry name" value="Lipocln_cytosolic_FA-bd_dom"/>
</dbReference>
<dbReference type="InterPro" id="IPR003057">
    <property type="entry name" value="Invtbrt_color"/>
</dbReference>
<dbReference type="PANTHER" id="PTHR10612">
    <property type="entry name" value="APOLIPOPROTEIN D"/>
    <property type="match status" value="1"/>
</dbReference>
<evidence type="ECO:0000313" key="4">
    <source>
        <dbReference type="Proteomes" id="UP001652582"/>
    </source>
</evidence>
<dbReference type="KEGG" id="bany:112054263"/>
<dbReference type="Proteomes" id="UP001652582">
    <property type="component" value="Chromosome 5"/>
</dbReference>
<evidence type="ECO:0000256" key="2">
    <source>
        <dbReference type="SAM" id="SignalP"/>
    </source>
</evidence>
<dbReference type="RefSeq" id="XP_023949732.1">
    <property type="nucleotide sequence ID" value="XM_024093964.2"/>
</dbReference>
<dbReference type="Gene3D" id="2.40.128.20">
    <property type="match status" value="1"/>
</dbReference>
<protein>
    <submittedName>
        <fullName evidence="5">Apolipoprotein D-like</fullName>
    </submittedName>
</protein>
<feature type="chain" id="PRO_5026838946" evidence="2">
    <location>
        <begin position="31"/>
        <end position="216"/>
    </location>
</feature>
<dbReference type="Pfam" id="PF00061">
    <property type="entry name" value="Lipocalin"/>
    <property type="match status" value="1"/>
</dbReference>
<proteinExistence type="predicted"/>
<feature type="signal peptide" evidence="2">
    <location>
        <begin position="1"/>
        <end position="30"/>
    </location>
</feature>
<sequence>MGDFRVMGASRIQFVLFCAIFRSVISTGLGRCPIYPQFPNYNITRMTGTWYEVERSFHLMEIAASCTELDVLLNDRGYLVITVNTINRWTGSHGTSYGLGIPSHDGSSSFRYKLNNRMPYIIGRLLPGAGQYSVLYTDYESFAILWSCSNFSIAHSDRMWVLGRSRDIEATLRAQIYGILQELNLDPDRLILAKNHNCSITDTELYGQLEETTEIN</sequence>
<keyword evidence="4" id="KW-1185">Reference proteome</keyword>
<name>A0A6J1NWW3_BICAN</name>
<keyword evidence="2" id="KW-0732">Signal</keyword>
<gene>
    <name evidence="5" type="primary">LOC112054263</name>
</gene>
<accession>A0A6J1NWW3</accession>
<dbReference type="AlphaFoldDB" id="A0A6J1NWW3"/>
<dbReference type="PANTHER" id="PTHR10612:SF41">
    <property type="entry name" value="GLIAL LAZARILLO, ISOFORM A"/>
    <property type="match status" value="1"/>
</dbReference>
<evidence type="ECO:0000313" key="5">
    <source>
        <dbReference type="RefSeq" id="XP_023949732.1"/>
    </source>
</evidence>